<dbReference type="SUPFAM" id="SSF51735">
    <property type="entry name" value="NAD(P)-binding Rossmann-fold domains"/>
    <property type="match status" value="1"/>
</dbReference>
<dbReference type="InterPro" id="IPR036291">
    <property type="entry name" value="NAD(P)-bd_dom_sf"/>
</dbReference>
<organism evidence="12 13">
    <name type="scientific">Nonomuraea pusilla</name>
    <dbReference type="NCBI Taxonomy" id="46177"/>
    <lineage>
        <taxon>Bacteria</taxon>
        <taxon>Bacillati</taxon>
        <taxon>Actinomycetota</taxon>
        <taxon>Actinomycetes</taxon>
        <taxon>Streptosporangiales</taxon>
        <taxon>Streptosporangiaceae</taxon>
        <taxon>Nonomuraea</taxon>
    </lineage>
</organism>
<dbReference type="InterPro" id="IPR022616">
    <property type="entry name" value="Glyco_hydro_4_C"/>
</dbReference>
<evidence type="ECO:0000256" key="8">
    <source>
        <dbReference type="PIRSR" id="PIRSR601088-3"/>
    </source>
</evidence>
<feature type="binding site" evidence="7">
    <location>
        <position position="262"/>
    </location>
    <ligand>
        <name>substrate</name>
    </ligand>
</feature>
<keyword evidence="2 8" id="KW-0479">Metal-binding</keyword>
<protein>
    <submittedName>
        <fullName evidence="12">6-phospho-beta-glucosidase</fullName>
    </submittedName>
</protein>
<keyword evidence="13" id="KW-1185">Reference proteome</keyword>
<evidence type="ECO:0000256" key="7">
    <source>
        <dbReference type="PIRSR" id="PIRSR601088-2"/>
    </source>
</evidence>
<dbReference type="AlphaFoldDB" id="A0A1H7T7R6"/>
<keyword evidence="4 10" id="KW-0520">NAD</keyword>
<dbReference type="Proteomes" id="UP000198953">
    <property type="component" value="Unassembled WGS sequence"/>
</dbReference>
<evidence type="ECO:0000256" key="4">
    <source>
        <dbReference type="ARBA" id="ARBA00023027"/>
    </source>
</evidence>
<evidence type="ECO:0000313" key="13">
    <source>
        <dbReference type="Proteomes" id="UP000198953"/>
    </source>
</evidence>
<comment type="cofactor">
    <cofactor evidence="10">
        <name>NAD(+)</name>
        <dbReference type="ChEBI" id="CHEBI:57540"/>
    </cofactor>
    <text evidence="10">Binds 1 NAD(+) per subunit.</text>
</comment>
<dbReference type="PANTHER" id="PTHR32092">
    <property type="entry name" value="6-PHOSPHO-BETA-GLUCOSIDASE-RELATED"/>
    <property type="match status" value="1"/>
</dbReference>
<dbReference type="Pfam" id="PF11975">
    <property type="entry name" value="Glyco_hydro_4C"/>
    <property type="match status" value="1"/>
</dbReference>
<keyword evidence="8" id="KW-0170">Cobalt</keyword>
<dbReference type="Gene3D" id="3.40.50.720">
    <property type="entry name" value="NAD(P)-binding Rossmann-like Domain"/>
    <property type="match status" value="1"/>
</dbReference>
<sequence>MKLAVVGGGSTYTPELIDGFARLRDELPVTEVALIDPNPSRLDLVAGVSRRMLEHAGHPAKVVATASLEEGVAGASAVLIQLRVGGQAARDVDETLPLRCGCVGQETTGAGGLAKALRTVPLVLDIAETVRRAAPEAWIVDFTNPVGIVTRALLDAGHRAIGLCNVAIGFQRRFAAALGVEPSRVTLGHVGLNHLTWERAVYLDGEDVLPAALASEHGDEIAAALGLRVELLRRLGVIPSYYLRYYYAHDAVVREQLEKPSRAAEVAAMEEELLRLYADPAVVTKPDLLSQRGGAFYSEAAVALISSLLGDRGDTQVVNVRNGGTLPFLDDDAVIEVPAAITASGAAPLPVAPVEPLFRGLIAHVSAYEELALRAALHGGADRVRDALLAHPLVGQDAVTEELTGLLLEANRGFLPWTVG</sequence>
<reference evidence="12 13" key="1">
    <citation type="submission" date="2016-10" db="EMBL/GenBank/DDBJ databases">
        <authorList>
            <person name="de Groot N.N."/>
        </authorList>
    </citation>
    <scope>NUCLEOTIDE SEQUENCE [LARGE SCALE GENOMIC DNA]</scope>
    <source>
        <strain evidence="12 13">DSM 43357</strain>
    </source>
</reference>
<feature type="binding site" evidence="7">
    <location>
        <position position="90"/>
    </location>
    <ligand>
        <name>substrate</name>
    </ligand>
</feature>
<feature type="binding site" evidence="8">
    <location>
        <position position="194"/>
    </location>
    <ligand>
        <name>Mn(2+)</name>
        <dbReference type="ChEBI" id="CHEBI:29035"/>
    </ligand>
</feature>
<evidence type="ECO:0000256" key="3">
    <source>
        <dbReference type="ARBA" id="ARBA00022801"/>
    </source>
</evidence>
<dbReference type="PRINTS" id="PR00732">
    <property type="entry name" value="GLHYDRLASE4"/>
</dbReference>
<dbReference type="PANTHER" id="PTHR32092:SF5">
    <property type="entry name" value="6-PHOSPHO-BETA-GLUCOSIDASE"/>
    <property type="match status" value="1"/>
</dbReference>
<dbReference type="Gene3D" id="3.90.110.10">
    <property type="entry name" value="Lactate dehydrogenase/glycoside hydrolase, family 4, C-terminal"/>
    <property type="match status" value="1"/>
</dbReference>
<dbReference type="GO" id="GO:0016616">
    <property type="term" value="F:oxidoreductase activity, acting on the CH-OH group of donors, NAD or NADP as acceptor"/>
    <property type="evidence" value="ECO:0007669"/>
    <property type="project" value="InterPro"/>
</dbReference>
<proteinExistence type="inferred from homology"/>
<keyword evidence="8" id="KW-0408">Iron</keyword>
<feature type="site" description="Increases basicity of active site Tyr" evidence="9">
    <location>
        <position position="106"/>
    </location>
</feature>
<dbReference type="GO" id="GO:0005975">
    <property type="term" value="P:carbohydrate metabolic process"/>
    <property type="evidence" value="ECO:0007669"/>
    <property type="project" value="InterPro"/>
</dbReference>
<evidence type="ECO:0000256" key="6">
    <source>
        <dbReference type="ARBA" id="ARBA00023295"/>
    </source>
</evidence>
<gene>
    <name evidence="12" type="ORF">SAMN05660976_03349</name>
</gene>
<evidence type="ECO:0000256" key="5">
    <source>
        <dbReference type="ARBA" id="ARBA00023211"/>
    </source>
</evidence>
<dbReference type="SUPFAM" id="SSF56327">
    <property type="entry name" value="LDH C-terminal domain-like"/>
    <property type="match status" value="1"/>
</dbReference>
<dbReference type="InterPro" id="IPR015955">
    <property type="entry name" value="Lactate_DH/Glyco_Ohase_4_C"/>
</dbReference>
<evidence type="ECO:0000313" key="12">
    <source>
        <dbReference type="EMBL" id="SEL79837.1"/>
    </source>
</evidence>
<accession>A0A1H7T7R6</accession>
<feature type="binding site" evidence="7">
    <location>
        <position position="144"/>
    </location>
    <ligand>
        <name>substrate</name>
    </ligand>
</feature>
<feature type="domain" description="Glycosyl hydrolase family 4 C-terminal" evidence="11">
    <location>
        <begin position="190"/>
        <end position="394"/>
    </location>
</feature>
<keyword evidence="3 10" id="KW-0378">Hydrolase</keyword>
<evidence type="ECO:0000256" key="9">
    <source>
        <dbReference type="PIRSR" id="PIRSR601088-4"/>
    </source>
</evidence>
<dbReference type="Pfam" id="PF02056">
    <property type="entry name" value="Glyco_hydro_4"/>
    <property type="match status" value="1"/>
</dbReference>
<dbReference type="EMBL" id="FOBF01000007">
    <property type="protein sequence ID" value="SEL79837.1"/>
    <property type="molecule type" value="Genomic_DNA"/>
</dbReference>
<keyword evidence="5 8" id="KW-0464">Manganese</keyword>
<dbReference type="STRING" id="46177.SAMN05660976_03349"/>
<dbReference type="GO" id="GO:0046872">
    <property type="term" value="F:metal ion binding"/>
    <property type="evidence" value="ECO:0007669"/>
    <property type="project" value="UniProtKB-KW"/>
</dbReference>
<evidence type="ECO:0000256" key="2">
    <source>
        <dbReference type="ARBA" id="ARBA00022723"/>
    </source>
</evidence>
<dbReference type="OrthoDB" id="9767022at2"/>
<keyword evidence="8" id="KW-0533">Nickel</keyword>
<dbReference type="GO" id="GO:0004553">
    <property type="term" value="F:hydrolase activity, hydrolyzing O-glycosyl compounds"/>
    <property type="evidence" value="ECO:0007669"/>
    <property type="project" value="InterPro"/>
</dbReference>
<evidence type="ECO:0000259" key="11">
    <source>
        <dbReference type="Pfam" id="PF11975"/>
    </source>
</evidence>
<dbReference type="InterPro" id="IPR001088">
    <property type="entry name" value="Glyco_hydro_4"/>
</dbReference>
<dbReference type="RefSeq" id="WP_091101307.1">
    <property type="nucleotide sequence ID" value="NZ_FOBF01000007.1"/>
</dbReference>
<name>A0A1H7T7R6_9ACTN</name>
<evidence type="ECO:0000256" key="10">
    <source>
        <dbReference type="RuleBase" id="RU361152"/>
    </source>
</evidence>
<keyword evidence="6 10" id="KW-0326">Glycosidase</keyword>
<comment type="similarity">
    <text evidence="1 10">Belongs to the glycosyl hydrolase 4 family.</text>
</comment>
<dbReference type="CDD" id="cd05296">
    <property type="entry name" value="GH4_P_beta_glucosidase"/>
    <property type="match status" value="1"/>
</dbReference>
<evidence type="ECO:0000256" key="1">
    <source>
        <dbReference type="ARBA" id="ARBA00010141"/>
    </source>
</evidence>
<feature type="binding site" evidence="8">
    <location>
        <position position="164"/>
    </location>
    <ligand>
        <name>Mn(2+)</name>
        <dbReference type="ChEBI" id="CHEBI:29035"/>
    </ligand>
</feature>